<evidence type="ECO:0000313" key="1">
    <source>
        <dbReference type="EMBL" id="KKL22501.1"/>
    </source>
</evidence>
<sequence>MVITYSFDYDPDEDLLTNVDTTVFSKAANAIKLWTQGGDPNSRIGVASDNTSVAGSGKGRLNNFNGYPLKNIDWDLYIIGANLGGLANTHTIGLELTFDNGDVMRLYGKGNGNAFNNERYKLEYSGTQTQAEVLIGRGQASGNNTRSSLKIISAVSGSDRIFSFFDTDDSMTPQNDSSFASSGNWDASSDLASYTVT</sequence>
<reference evidence="1" key="1">
    <citation type="journal article" date="2015" name="Nature">
        <title>Complex archaea that bridge the gap between prokaryotes and eukaryotes.</title>
        <authorList>
            <person name="Spang A."/>
            <person name="Saw J.H."/>
            <person name="Jorgensen S.L."/>
            <person name="Zaremba-Niedzwiedzka K."/>
            <person name="Martijn J."/>
            <person name="Lind A.E."/>
            <person name="van Eijk R."/>
            <person name="Schleper C."/>
            <person name="Guy L."/>
            <person name="Ettema T.J."/>
        </authorList>
    </citation>
    <scope>NUCLEOTIDE SEQUENCE</scope>
</reference>
<comment type="caution">
    <text evidence="1">The sequence shown here is derived from an EMBL/GenBank/DDBJ whole genome shotgun (WGS) entry which is preliminary data.</text>
</comment>
<protein>
    <submittedName>
        <fullName evidence="1">Uncharacterized protein</fullName>
    </submittedName>
</protein>
<gene>
    <name evidence="1" type="ORF">LCGC14_2434800</name>
</gene>
<dbReference type="AlphaFoldDB" id="A0A0F9DXT5"/>
<accession>A0A0F9DXT5</accession>
<proteinExistence type="predicted"/>
<organism evidence="1">
    <name type="scientific">marine sediment metagenome</name>
    <dbReference type="NCBI Taxonomy" id="412755"/>
    <lineage>
        <taxon>unclassified sequences</taxon>
        <taxon>metagenomes</taxon>
        <taxon>ecological metagenomes</taxon>
    </lineage>
</organism>
<name>A0A0F9DXT5_9ZZZZ</name>
<feature type="non-terminal residue" evidence="1">
    <location>
        <position position="197"/>
    </location>
</feature>
<dbReference type="EMBL" id="LAZR01037325">
    <property type="protein sequence ID" value="KKL22501.1"/>
    <property type="molecule type" value="Genomic_DNA"/>
</dbReference>